<dbReference type="PANTHER" id="PTHR30041:SF8">
    <property type="entry name" value="PROTEIN YFFB"/>
    <property type="match status" value="1"/>
</dbReference>
<dbReference type="NCBIfam" id="TIGR01617">
    <property type="entry name" value="arsC_related"/>
    <property type="match status" value="1"/>
</dbReference>
<comment type="similarity">
    <text evidence="1 2">Belongs to the ArsC family.</text>
</comment>
<dbReference type="PANTHER" id="PTHR30041">
    <property type="entry name" value="ARSENATE REDUCTASE"/>
    <property type="match status" value="1"/>
</dbReference>
<dbReference type="SUPFAM" id="SSF52833">
    <property type="entry name" value="Thioredoxin-like"/>
    <property type="match status" value="1"/>
</dbReference>
<dbReference type="RefSeq" id="WP_368646772.1">
    <property type="nucleotide sequence ID" value="NZ_CP158255.1"/>
</dbReference>
<name>A0AB39D730_9BURK</name>
<accession>A0AB39D730</accession>
<dbReference type="EMBL" id="CP158255">
    <property type="protein sequence ID" value="XDJ49778.1"/>
    <property type="molecule type" value="Genomic_DNA"/>
</dbReference>
<proteinExistence type="inferred from homology"/>
<protein>
    <submittedName>
        <fullName evidence="3">Spx/MgsR family RNA polymerase-binding regulatory protein</fullName>
    </submittedName>
</protein>
<organism evidence="3">
    <name type="scientific">Castellaniella ginsengisoli</name>
    <dbReference type="NCBI Taxonomy" id="546114"/>
    <lineage>
        <taxon>Bacteria</taxon>
        <taxon>Pseudomonadati</taxon>
        <taxon>Pseudomonadota</taxon>
        <taxon>Betaproteobacteria</taxon>
        <taxon>Burkholderiales</taxon>
        <taxon>Alcaligenaceae</taxon>
        <taxon>Castellaniella</taxon>
    </lineage>
</organism>
<dbReference type="AlphaFoldDB" id="A0AB39D730"/>
<gene>
    <name evidence="3" type="ORF">ABRZ09_11155</name>
</gene>
<dbReference type="PROSITE" id="PS51353">
    <property type="entry name" value="ARSC"/>
    <property type="match status" value="1"/>
</dbReference>
<dbReference type="Gene3D" id="3.40.30.10">
    <property type="entry name" value="Glutaredoxin"/>
    <property type="match status" value="1"/>
</dbReference>
<reference evidence="3" key="1">
    <citation type="submission" date="2024-05" db="EMBL/GenBank/DDBJ databases">
        <authorList>
            <person name="Luo Y.-C."/>
            <person name="Nicholds J."/>
            <person name="Mortimer T."/>
            <person name="Maboni G."/>
        </authorList>
    </citation>
    <scope>NUCLEOTIDE SEQUENCE</scope>
    <source>
        <strain evidence="3">151108</strain>
    </source>
</reference>
<dbReference type="InterPro" id="IPR006504">
    <property type="entry name" value="Tscrpt_reg_Spx/MgsR"/>
</dbReference>
<dbReference type="Pfam" id="PF03960">
    <property type="entry name" value="ArsC"/>
    <property type="match status" value="1"/>
</dbReference>
<dbReference type="InterPro" id="IPR006660">
    <property type="entry name" value="Arsenate_reductase-like"/>
</dbReference>
<evidence type="ECO:0000256" key="1">
    <source>
        <dbReference type="ARBA" id="ARBA00007198"/>
    </source>
</evidence>
<dbReference type="InterPro" id="IPR036249">
    <property type="entry name" value="Thioredoxin-like_sf"/>
</dbReference>
<sequence length="116" mass="12881">MTVTIYGIKNCDTMKKAFAWLGVQGIDFTFHDYRVAGITRAEVAAWVAEAGLDKVLNKASKTFRALPEAVRSGLDETSAIDLMVAEPTMIKRPVLKMPNGIEVGFKPERYATIFRL</sequence>
<evidence type="ECO:0000313" key="3">
    <source>
        <dbReference type="EMBL" id="XDJ49778.1"/>
    </source>
</evidence>
<evidence type="ECO:0000256" key="2">
    <source>
        <dbReference type="PROSITE-ProRule" id="PRU01282"/>
    </source>
</evidence>